<organism evidence="2 3">
    <name type="scientific">Suillus discolor</name>
    <dbReference type="NCBI Taxonomy" id="1912936"/>
    <lineage>
        <taxon>Eukaryota</taxon>
        <taxon>Fungi</taxon>
        <taxon>Dikarya</taxon>
        <taxon>Basidiomycota</taxon>
        <taxon>Agaricomycotina</taxon>
        <taxon>Agaricomycetes</taxon>
        <taxon>Agaricomycetidae</taxon>
        <taxon>Boletales</taxon>
        <taxon>Suillineae</taxon>
        <taxon>Suillaceae</taxon>
        <taxon>Suillus</taxon>
    </lineage>
</organism>
<dbReference type="GeneID" id="64693956"/>
<dbReference type="Proteomes" id="UP000823399">
    <property type="component" value="Unassembled WGS sequence"/>
</dbReference>
<feature type="region of interest" description="Disordered" evidence="1">
    <location>
        <begin position="1"/>
        <end position="32"/>
    </location>
</feature>
<protein>
    <submittedName>
        <fullName evidence="2">Uncharacterized protein</fullName>
    </submittedName>
</protein>
<evidence type="ECO:0000313" key="2">
    <source>
        <dbReference type="EMBL" id="KAG2098401.1"/>
    </source>
</evidence>
<evidence type="ECO:0000313" key="3">
    <source>
        <dbReference type="Proteomes" id="UP000823399"/>
    </source>
</evidence>
<feature type="non-terminal residue" evidence="2">
    <location>
        <position position="1"/>
    </location>
</feature>
<dbReference type="EMBL" id="JABBWM010000061">
    <property type="protein sequence ID" value="KAG2098401.1"/>
    <property type="molecule type" value="Genomic_DNA"/>
</dbReference>
<dbReference type="AlphaFoldDB" id="A0A9P7EYI4"/>
<comment type="caution">
    <text evidence="2">The sequence shown here is derived from an EMBL/GenBank/DDBJ whole genome shotgun (WGS) entry which is preliminary data.</text>
</comment>
<dbReference type="RefSeq" id="XP_041288869.1">
    <property type="nucleotide sequence ID" value="XM_041431697.1"/>
</dbReference>
<evidence type="ECO:0000256" key="1">
    <source>
        <dbReference type="SAM" id="MobiDB-lite"/>
    </source>
</evidence>
<keyword evidence="3" id="KW-1185">Reference proteome</keyword>
<sequence length="66" mass="7404">LSGLKNSPFGKQLCATHQDNEEDGPRRNRQQVNPIFYTATSSTTKDATPELFKGCWRYANELSLDG</sequence>
<reference evidence="2" key="1">
    <citation type="journal article" date="2020" name="New Phytol.">
        <title>Comparative genomics reveals dynamic genome evolution in host specialist ectomycorrhizal fungi.</title>
        <authorList>
            <person name="Lofgren L.A."/>
            <person name="Nguyen N.H."/>
            <person name="Vilgalys R."/>
            <person name="Ruytinx J."/>
            <person name="Liao H.L."/>
            <person name="Branco S."/>
            <person name="Kuo A."/>
            <person name="LaButti K."/>
            <person name="Lipzen A."/>
            <person name="Andreopoulos W."/>
            <person name="Pangilinan J."/>
            <person name="Riley R."/>
            <person name="Hundley H."/>
            <person name="Na H."/>
            <person name="Barry K."/>
            <person name="Grigoriev I.V."/>
            <person name="Stajich J.E."/>
            <person name="Kennedy P.G."/>
        </authorList>
    </citation>
    <scope>NUCLEOTIDE SEQUENCE</scope>
    <source>
        <strain evidence="2">FC423</strain>
    </source>
</reference>
<proteinExistence type="predicted"/>
<name>A0A9P7EYI4_9AGAM</name>
<accession>A0A9P7EYI4</accession>
<gene>
    <name evidence="2" type="ORF">F5147DRAFT_583069</name>
</gene>
<dbReference type="OrthoDB" id="10263272at2759"/>